<dbReference type="PANTHER" id="PTHR10357">
    <property type="entry name" value="ALPHA-AMYLASE FAMILY MEMBER"/>
    <property type="match status" value="1"/>
</dbReference>
<evidence type="ECO:0000259" key="6">
    <source>
        <dbReference type="SMART" id="SM00642"/>
    </source>
</evidence>
<dbReference type="SUPFAM" id="SSF51445">
    <property type="entry name" value="(Trans)glycosidases"/>
    <property type="match status" value="1"/>
</dbReference>
<accession>A0A0L7KQV4</accession>
<dbReference type="PANTHER" id="PTHR10357:SF179">
    <property type="entry name" value="NEUTRAL AND BASIC AMINO ACID TRANSPORT PROTEIN RBAT"/>
    <property type="match status" value="1"/>
</dbReference>
<feature type="domain" description="Glycosyl hydrolase family 13 catalytic" evidence="6">
    <location>
        <begin position="1"/>
        <end position="488"/>
    </location>
</feature>
<comment type="similarity">
    <text evidence="2">Belongs to the glycosyl hydrolase 13 family.</text>
</comment>
<dbReference type="SMART" id="SM00642">
    <property type="entry name" value="Aamy"/>
    <property type="match status" value="1"/>
</dbReference>
<sequence>MGVDAIWLSTIYLSPMYDFGYDITDYRAIAPEYGTMEDFDELMVEAKRLGIRVVLDFVPNHTSNESEWFIKSARRDSGYEDYYIWANGTEDAQGARQPPNNWISIFRKSAWEFNAVRGQYYLHQFVIGQPDLNYRSAKVQQEMKDVLSFWLEKGVSGFRVDAINMMYEVDADNYGGLYPNEPLSGDATATPDDYDYLDHIYTRNLEETYDVVFSWRDLLEEFTQRDGESKVMMTEAYADLPLMIKYYGNAQNDGSVPFNFLFLEQLSSRATARDMKMTVDEWMTYMPDGKTANWVLRGTTVNDGSVPFNFLFLEQLSSRATARDMKMTVDEWMTYMPDGKTANWVLRGTTVNDGSVPFNFLFLEQLSSRATARDMKMTVVEWMTYMPDGKTANWVLRGTTVNDGSVPFNFLFLEQLSSWATARDMKMTVDEICLLASLVGVQCASCCFQGEELGMTDGQVSWEDTKDPQACNTDDPVNYWMKSRDPTRTPYHWDASANAGFSTNASTWLPVADNYLTVNLAAQMAATNSHYKFYKDVVAIKKSPAVSYGDLDTRAITENVLSVIRLMPNEPVVVALINLGDVAEAVDLSSAQLLPSALTVIATGVDCTLNK</sequence>
<comment type="caution">
    <text evidence="7">The sequence shown here is derived from an EMBL/GenBank/DDBJ whole genome shotgun (WGS) entry which is preliminary data.</text>
</comment>
<comment type="catalytic activity">
    <reaction evidence="1">
        <text>Hydrolysis of terminal, non-reducing (1-&gt;4)-linked alpha-D-glucose residues with release of alpha-D-glucose.</text>
        <dbReference type="EC" id="3.2.1.20"/>
    </reaction>
</comment>
<dbReference type="EC" id="3.2.1.20" evidence="3"/>
<dbReference type="GO" id="GO:0005975">
    <property type="term" value="P:carbohydrate metabolic process"/>
    <property type="evidence" value="ECO:0007669"/>
    <property type="project" value="InterPro"/>
</dbReference>
<keyword evidence="8" id="KW-1185">Reference proteome</keyword>
<keyword evidence="5" id="KW-0378">Hydrolase</keyword>
<dbReference type="InterPro" id="IPR017853">
    <property type="entry name" value="GH"/>
</dbReference>
<proteinExistence type="inferred from homology"/>
<evidence type="ECO:0000256" key="4">
    <source>
        <dbReference type="ARBA" id="ARBA00023180"/>
    </source>
</evidence>
<dbReference type="GO" id="GO:0004558">
    <property type="term" value="F:alpha-1,4-glucosidase activity"/>
    <property type="evidence" value="ECO:0007669"/>
    <property type="project" value="UniProtKB-EC"/>
</dbReference>
<gene>
    <name evidence="7" type="ORF">OBRU01_22423</name>
</gene>
<evidence type="ECO:0000256" key="1">
    <source>
        <dbReference type="ARBA" id="ARBA00001657"/>
    </source>
</evidence>
<dbReference type="Gene3D" id="3.90.400.10">
    <property type="entry name" value="Oligo-1,6-glucosidase, Domain 2"/>
    <property type="match status" value="1"/>
</dbReference>
<evidence type="ECO:0000256" key="5">
    <source>
        <dbReference type="ARBA" id="ARBA00023295"/>
    </source>
</evidence>
<feature type="non-terminal residue" evidence="7">
    <location>
        <position position="611"/>
    </location>
</feature>
<organism evidence="7 8">
    <name type="scientific">Operophtera brumata</name>
    <name type="common">Winter moth</name>
    <name type="synonym">Phalaena brumata</name>
    <dbReference type="NCBI Taxonomy" id="104452"/>
    <lineage>
        <taxon>Eukaryota</taxon>
        <taxon>Metazoa</taxon>
        <taxon>Ecdysozoa</taxon>
        <taxon>Arthropoda</taxon>
        <taxon>Hexapoda</taxon>
        <taxon>Insecta</taxon>
        <taxon>Pterygota</taxon>
        <taxon>Neoptera</taxon>
        <taxon>Endopterygota</taxon>
        <taxon>Lepidoptera</taxon>
        <taxon>Glossata</taxon>
        <taxon>Ditrysia</taxon>
        <taxon>Geometroidea</taxon>
        <taxon>Geometridae</taxon>
        <taxon>Larentiinae</taxon>
        <taxon>Operophtera</taxon>
    </lineage>
</organism>
<evidence type="ECO:0000313" key="8">
    <source>
        <dbReference type="Proteomes" id="UP000037510"/>
    </source>
</evidence>
<keyword evidence="5" id="KW-0326">Glycosidase</keyword>
<name>A0A0L7KQV4_OPEBR</name>
<dbReference type="Proteomes" id="UP000037510">
    <property type="component" value="Unassembled WGS sequence"/>
</dbReference>
<dbReference type="InterPro" id="IPR006047">
    <property type="entry name" value="GH13_cat_dom"/>
</dbReference>
<reference evidence="7 8" key="1">
    <citation type="journal article" date="2015" name="Genome Biol. Evol.">
        <title>The genome of winter moth (Operophtera brumata) provides a genomic perspective on sexual dimorphism and phenology.</title>
        <authorList>
            <person name="Derks M.F."/>
            <person name="Smit S."/>
            <person name="Salis L."/>
            <person name="Schijlen E."/>
            <person name="Bossers A."/>
            <person name="Mateman C."/>
            <person name="Pijl A.S."/>
            <person name="de Ridder D."/>
            <person name="Groenen M.A."/>
            <person name="Visser M.E."/>
            <person name="Megens H.J."/>
        </authorList>
    </citation>
    <scope>NUCLEOTIDE SEQUENCE [LARGE SCALE GENOMIC DNA]</scope>
    <source>
        <strain evidence="7">WM2013NL</strain>
        <tissue evidence="7">Head and thorax</tissue>
    </source>
</reference>
<dbReference type="Gene3D" id="3.20.20.80">
    <property type="entry name" value="Glycosidases"/>
    <property type="match status" value="2"/>
</dbReference>
<dbReference type="STRING" id="104452.A0A0L7KQV4"/>
<dbReference type="InterPro" id="IPR045857">
    <property type="entry name" value="O16G_dom_2"/>
</dbReference>
<dbReference type="EMBL" id="JTDY01006841">
    <property type="protein sequence ID" value="KOB65652.1"/>
    <property type="molecule type" value="Genomic_DNA"/>
</dbReference>
<dbReference type="AlphaFoldDB" id="A0A0L7KQV4"/>
<evidence type="ECO:0000313" key="7">
    <source>
        <dbReference type="EMBL" id="KOB65652.1"/>
    </source>
</evidence>
<keyword evidence="4" id="KW-0325">Glycoprotein</keyword>
<dbReference type="FunFam" id="3.90.400.10:FF:000001">
    <property type="entry name" value="Maltase A3, isoform A"/>
    <property type="match status" value="1"/>
</dbReference>
<dbReference type="Pfam" id="PF00128">
    <property type="entry name" value="Alpha-amylase"/>
    <property type="match status" value="2"/>
</dbReference>
<protein>
    <recommendedName>
        <fullName evidence="3">alpha-glucosidase</fullName>
        <ecNumber evidence="3">3.2.1.20</ecNumber>
    </recommendedName>
</protein>
<evidence type="ECO:0000256" key="3">
    <source>
        <dbReference type="ARBA" id="ARBA00012741"/>
    </source>
</evidence>
<evidence type="ECO:0000256" key="2">
    <source>
        <dbReference type="ARBA" id="ARBA00008061"/>
    </source>
</evidence>
<feature type="non-terminal residue" evidence="7">
    <location>
        <position position="1"/>
    </location>
</feature>